<dbReference type="SMART" id="SM00212">
    <property type="entry name" value="UBCc"/>
    <property type="match status" value="1"/>
</dbReference>
<gene>
    <name evidence="5" type="ORF">TRAPUB_13958</name>
</gene>
<dbReference type="EMBL" id="MNAD01000899">
    <property type="protein sequence ID" value="OJT09581.1"/>
    <property type="molecule type" value="Genomic_DNA"/>
</dbReference>
<evidence type="ECO:0000256" key="2">
    <source>
        <dbReference type="ARBA" id="ARBA00022786"/>
    </source>
</evidence>
<keyword evidence="1" id="KW-0808">Transferase</keyword>
<dbReference type="CDD" id="cd23810">
    <property type="entry name" value="UBCc_BIRC6"/>
    <property type="match status" value="1"/>
</dbReference>
<evidence type="ECO:0000313" key="6">
    <source>
        <dbReference type="Proteomes" id="UP000184267"/>
    </source>
</evidence>
<dbReference type="OMA" id="TTRWAIV"/>
<dbReference type="GO" id="GO:0016740">
    <property type="term" value="F:transferase activity"/>
    <property type="evidence" value="ECO:0007669"/>
    <property type="project" value="UniProtKB-KW"/>
</dbReference>
<feature type="domain" description="UBC core" evidence="4">
    <location>
        <begin position="359"/>
        <end position="518"/>
    </location>
</feature>
<name>A0A1M2VPQ0_TRAPU</name>
<dbReference type="PANTHER" id="PTHR46116">
    <property type="entry name" value="(E3-INDEPENDENT) E2 UBIQUITIN-CONJUGATING ENZYME"/>
    <property type="match status" value="1"/>
</dbReference>
<dbReference type="Pfam" id="PF00179">
    <property type="entry name" value="UQ_con"/>
    <property type="match status" value="1"/>
</dbReference>
<reference evidence="5 6" key="1">
    <citation type="submission" date="2016-10" db="EMBL/GenBank/DDBJ databases">
        <title>Genome sequence of the basidiomycete white-rot fungus Trametes pubescens.</title>
        <authorList>
            <person name="Makela M.R."/>
            <person name="Granchi Z."/>
            <person name="Peng M."/>
            <person name="De Vries R.P."/>
            <person name="Grigoriev I."/>
            <person name="Riley R."/>
            <person name="Hilden K."/>
        </authorList>
    </citation>
    <scope>NUCLEOTIDE SEQUENCE [LARGE SCALE GENOMIC DNA]</scope>
    <source>
        <strain evidence="5 6">FBCC735</strain>
    </source>
</reference>
<sequence length="662" mass="72637">MQNEDCPLETCCADVRVIALFEALGAFDRQYLGERATANERAREAAAKLPKTAPGSSVGPGGTGYGTGRGSAYGGGFTYATAYANLDNPYRNRGRGRGRARGRGKGASSLLVDDASQRDPLAAHFDEIIVRALHTITSYLPSPYSENAQIYDMLPHPATGTLLLLSQLPDLLGSLLRNDSVMDWIVRIDVYKDWMWGDGQIVWETDSSNDVLVPAPPLYAHFKKLTKQCETFLAGASSMLDTACEGEDGVMMVRATSLCGDIIAVKDDIERAMAAIGKDPAAILGERPATPSSDESAGKGKGRDPAIDLERVYARECERLAFKHVSLSRPSPHGSGLDYPRYNYSRELAQTANATRSPKDRLHLVKELAVMATSLPPGVWVRVDEVRNDAIKIMIAGPEGTPYAGGLFEFDCFIPLEYPNKPPLMHLRTTGGGTVRFNPNLYNNGKVCLSLLGTWQGRPEEQWSRKSSLLQVVVSIQSMILVDLPYFNEPGYGQANPTNAASIQYNKNITLQTTRWAIVDWLEDDNRYSLWEEVIASHFLTRHDKIKKCIQEWATQEPAIRKYCAGMSAAGYMPMEPGVLVPPPLPPLDAMEEDADLLLGPWGPAYPTSSATGSMSGGHARARRQFGLTTKINQPPPADLLTQYEEGIERIRRWGLTDTGDH</sequence>
<dbReference type="InterPro" id="IPR016135">
    <property type="entry name" value="UBQ-conjugating_enzyme/RWD"/>
</dbReference>
<evidence type="ECO:0000259" key="4">
    <source>
        <dbReference type="PROSITE" id="PS50127"/>
    </source>
</evidence>
<feature type="region of interest" description="Disordered" evidence="3">
    <location>
        <begin position="43"/>
        <end position="63"/>
    </location>
</feature>
<dbReference type="PROSITE" id="PS50127">
    <property type="entry name" value="UBC_2"/>
    <property type="match status" value="1"/>
</dbReference>
<organism evidence="5 6">
    <name type="scientific">Trametes pubescens</name>
    <name type="common">White-rot fungus</name>
    <dbReference type="NCBI Taxonomy" id="154538"/>
    <lineage>
        <taxon>Eukaryota</taxon>
        <taxon>Fungi</taxon>
        <taxon>Dikarya</taxon>
        <taxon>Basidiomycota</taxon>
        <taxon>Agaricomycotina</taxon>
        <taxon>Agaricomycetes</taxon>
        <taxon>Polyporales</taxon>
        <taxon>Polyporaceae</taxon>
        <taxon>Trametes</taxon>
    </lineage>
</organism>
<comment type="caution">
    <text evidence="5">The sequence shown here is derived from an EMBL/GenBank/DDBJ whole genome shotgun (WGS) entry which is preliminary data.</text>
</comment>
<feature type="region of interest" description="Disordered" evidence="3">
    <location>
        <begin position="90"/>
        <end position="109"/>
    </location>
</feature>
<protein>
    <submittedName>
        <fullName evidence="5">Baculoviral IAP repeat-containing protein 6</fullName>
    </submittedName>
</protein>
<dbReference type="InterPro" id="IPR000608">
    <property type="entry name" value="UBC"/>
</dbReference>
<dbReference type="AlphaFoldDB" id="A0A1M2VPQ0"/>
<proteinExistence type="predicted"/>
<dbReference type="Gene3D" id="3.10.110.10">
    <property type="entry name" value="Ubiquitin Conjugating Enzyme"/>
    <property type="match status" value="1"/>
</dbReference>
<feature type="region of interest" description="Disordered" evidence="3">
    <location>
        <begin position="283"/>
        <end position="304"/>
    </location>
</feature>
<dbReference type="OrthoDB" id="47801at2759"/>
<evidence type="ECO:0000256" key="3">
    <source>
        <dbReference type="SAM" id="MobiDB-lite"/>
    </source>
</evidence>
<feature type="compositionally biased region" description="Basic residues" evidence="3">
    <location>
        <begin position="92"/>
        <end position="104"/>
    </location>
</feature>
<keyword evidence="6" id="KW-1185">Reference proteome</keyword>
<dbReference type="STRING" id="154538.A0A1M2VPQ0"/>
<accession>A0A1M2VPQ0</accession>
<evidence type="ECO:0000256" key="1">
    <source>
        <dbReference type="ARBA" id="ARBA00022679"/>
    </source>
</evidence>
<evidence type="ECO:0000313" key="5">
    <source>
        <dbReference type="EMBL" id="OJT09581.1"/>
    </source>
</evidence>
<keyword evidence="2" id="KW-0833">Ubl conjugation pathway</keyword>
<dbReference type="Proteomes" id="UP000184267">
    <property type="component" value="Unassembled WGS sequence"/>
</dbReference>
<dbReference type="SUPFAM" id="SSF54495">
    <property type="entry name" value="UBC-like"/>
    <property type="match status" value="1"/>
</dbReference>